<dbReference type="InterPro" id="IPR003374">
    <property type="entry name" value="ApbE-like_sf"/>
</dbReference>
<dbReference type="InterPro" id="IPR024932">
    <property type="entry name" value="ApbE"/>
</dbReference>
<proteinExistence type="predicted"/>
<gene>
    <name evidence="11" type="ORF">FC83_GL000027</name>
</gene>
<evidence type="ECO:0000313" key="11">
    <source>
        <dbReference type="EMBL" id="KRM36129.1"/>
    </source>
</evidence>
<comment type="catalytic activity">
    <reaction evidence="10">
        <text>L-threonyl-[protein] + FAD = FMN-L-threonyl-[protein] + AMP + H(+)</text>
        <dbReference type="Rhea" id="RHEA:36847"/>
        <dbReference type="Rhea" id="RHEA-COMP:11060"/>
        <dbReference type="Rhea" id="RHEA-COMP:11061"/>
        <dbReference type="ChEBI" id="CHEBI:15378"/>
        <dbReference type="ChEBI" id="CHEBI:30013"/>
        <dbReference type="ChEBI" id="CHEBI:57692"/>
        <dbReference type="ChEBI" id="CHEBI:74257"/>
        <dbReference type="ChEBI" id="CHEBI:456215"/>
        <dbReference type="EC" id="2.7.1.180"/>
    </reaction>
</comment>
<name>A0A0R1Y2A0_9LACO</name>
<comment type="caution">
    <text evidence="11">The sequence shown here is derived from an EMBL/GenBank/DDBJ whole genome shotgun (WGS) entry which is preliminary data.</text>
</comment>
<dbReference type="GO" id="GO:0016740">
    <property type="term" value="F:transferase activity"/>
    <property type="evidence" value="ECO:0007669"/>
    <property type="project" value="UniProtKB-KW"/>
</dbReference>
<evidence type="ECO:0000256" key="3">
    <source>
        <dbReference type="ARBA" id="ARBA00016337"/>
    </source>
</evidence>
<organism evidence="11 12">
    <name type="scientific">Agrilactobacillus composti DSM 18527 = JCM 14202</name>
    <dbReference type="NCBI Taxonomy" id="1423734"/>
    <lineage>
        <taxon>Bacteria</taxon>
        <taxon>Bacillati</taxon>
        <taxon>Bacillota</taxon>
        <taxon>Bacilli</taxon>
        <taxon>Lactobacillales</taxon>
        <taxon>Lactobacillaceae</taxon>
        <taxon>Agrilactobacillus</taxon>
    </lineage>
</organism>
<dbReference type="AlphaFoldDB" id="A0A0R1Y2A0"/>
<evidence type="ECO:0000256" key="8">
    <source>
        <dbReference type="ARBA" id="ARBA00022842"/>
    </source>
</evidence>
<dbReference type="PANTHER" id="PTHR30040">
    <property type="entry name" value="THIAMINE BIOSYNTHESIS LIPOPROTEIN APBE"/>
    <property type="match status" value="1"/>
</dbReference>
<keyword evidence="6" id="KW-0479">Metal-binding</keyword>
<evidence type="ECO:0000256" key="6">
    <source>
        <dbReference type="ARBA" id="ARBA00022723"/>
    </source>
</evidence>
<keyword evidence="5" id="KW-0808">Transferase</keyword>
<dbReference type="RefSeq" id="WP_057002358.1">
    <property type="nucleotide sequence ID" value="NZ_AZGA01000006.1"/>
</dbReference>
<dbReference type="PANTHER" id="PTHR30040:SF2">
    <property type="entry name" value="FAD:PROTEIN FMN TRANSFERASE"/>
    <property type="match status" value="1"/>
</dbReference>
<dbReference type="Gene3D" id="3.10.520.10">
    <property type="entry name" value="ApbE-like domains"/>
    <property type="match status" value="2"/>
</dbReference>
<dbReference type="EC" id="2.7.1.180" evidence="2"/>
<evidence type="ECO:0000256" key="2">
    <source>
        <dbReference type="ARBA" id="ARBA00011955"/>
    </source>
</evidence>
<keyword evidence="11" id="KW-0449">Lipoprotein</keyword>
<dbReference type="SUPFAM" id="SSF143631">
    <property type="entry name" value="ApbE-like"/>
    <property type="match status" value="1"/>
</dbReference>
<keyword evidence="7" id="KW-0274">FAD</keyword>
<evidence type="ECO:0000256" key="4">
    <source>
        <dbReference type="ARBA" id="ARBA00022630"/>
    </source>
</evidence>
<dbReference type="Pfam" id="PF02424">
    <property type="entry name" value="ApbE"/>
    <property type="match status" value="1"/>
</dbReference>
<dbReference type="Proteomes" id="UP000051236">
    <property type="component" value="Unassembled WGS sequence"/>
</dbReference>
<evidence type="ECO:0000256" key="10">
    <source>
        <dbReference type="ARBA" id="ARBA00048540"/>
    </source>
</evidence>
<dbReference type="eggNOG" id="COG1477">
    <property type="taxonomic scope" value="Bacteria"/>
</dbReference>
<dbReference type="STRING" id="1423734.FC83_GL000027"/>
<evidence type="ECO:0000256" key="1">
    <source>
        <dbReference type="ARBA" id="ARBA00001946"/>
    </source>
</evidence>
<evidence type="ECO:0000256" key="7">
    <source>
        <dbReference type="ARBA" id="ARBA00022827"/>
    </source>
</evidence>
<keyword evidence="4" id="KW-0285">Flavoprotein</keyword>
<dbReference type="EMBL" id="AZGA01000006">
    <property type="protein sequence ID" value="KRM36129.1"/>
    <property type="molecule type" value="Genomic_DNA"/>
</dbReference>
<dbReference type="PATRIC" id="fig|1423734.3.peg.27"/>
<accession>A0A0R1Y2A0</accession>
<reference evidence="11 12" key="1">
    <citation type="journal article" date="2015" name="Genome Announc.">
        <title>Expanding the biotechnology potential of lactobacilli through comparative genomics of 213 strains and associated genera.</title>
        <authorList>
            <person name="Sun Z."/>
            <person name="Harris H.M."/>
            <person name="McCann A."/>
            <person name="Guo C."/>
            <person name="Argimon S."/>
            <person name="Zhang W."/>
            <person name="Yang X."/>
            <person name="Jeffery I.B."/>
            <person name="Cooney J.C."/>
            <person name="Kagawa T.F."/>
            <person name="Liu W."/>
            <person name="Song Y."/>
            <person name="Salvetti E."/>
            <person name="Wrobel A."/>
            <person name="Rasinkangas P."/>
            <person name="Parkhill J."/>
            <person name="Rea M.C."/>
            <person name="O'Sullivan O."/>
            <person name="Ritari J."/>
            <person name="Douillard F.P."/>
            <person name="Paul Ross R."/>
            <person name="Yang R."/>
            <person name="Briner A.E."/>
            <person name="Felis G.E."/>
            <person name="de Vos W.M."/>
            <person name="Barrangou R."/>
            <person name="Klaenhammer T.R."/>
            <person name="Caufield P.W."/>
            <person name="Cui Y."/>
            <person name="Zhang H."/>
            <person name="O'Toole P.W."/>
        </authorList>
    </citation>
    <scope>NUCLEOTIDE SEQUENCE [LARGE SCALE GENOMIC DNA]</scope>
    <source>
        <strain evidence="11 12">DSM 18527</strain>
    </source>
</reference>
<evidence type="ECO:0000256" key="9">
    <source>
        <dbReference type="ARBA" id="ARBA00031306"/>
    </source>
</evidence>
<keyword evidence="8" id="KW-0460">Magnesium</keyword>
<keyword evidence="12" id="KW-1185">Reference proteome</keyword>
<protein>
    <recommendedName>
        <fullName evidence="3">FAD:protein FMN transferase</fullName>
        <ecNumber evidence="2">2.7.1.180</ecNumber>
    </recommendedName>
    <alternativeName>
        <fullName evidence="9">Flavin transferase</fullName>
    </alternativeName>
</protein>
<evidence type="ECO:0000256" key="5">
    <source>
        <dbReference type="ARBA" id="ARBA00022679"/>
    </source>
</evidence>
<sequence>MIEVKAQVLAAMNLPFTISIASIDPQVSQQYLTTSTPLIQGLLQRIEQTYSPFIKTSQVSRYRQGKPAILVTEPEFQQLYAATQQAQKVTGSFFDPFFDGAYNPTGYVKGWAIAQIFKQYLQPLLADPQVMAVGVNGGGDLQLASKDPAQFTWHVGVEQPADLQQLLASYALANGAMATSSTSKRGQHIQRGTDADLTQVTVIAAEITTADVWATALMAAPFADVKALILQHQLSGVLVYHGQRYDFDKGVLANAENL</sequence>
<comment type="cofactor">
    <cofactor evidence="1">
        <name>Mg(2+)</name>
        <dbReference type="ChEBI" id="CHEBI:18420"/>
    </cofactor>
</comment>
<evidence type="ECO:0000313" key="12">
    <source>
        <dbReference type="Proteomes" id="UP000051236"/>
    </source>
</evidence>
<dbReference type="GO" id="GO:0046872">
    <property type="term" value="F:metal ion binding"/>
    <property type="evidence" value="ECO:0007669"/>
    <property type="project" value="UniProtKB-KW"/>
</dbReference>